<proteinExistence type="predicted"/>
<feature type="compositionally biased region" description="Basic and acidic residues" evidence="1">
    <location>
        <begin position="13"/>
        <end position="23"/>
    </location>
</feature>
<evidence type="ECO:0000256" key="1">
    <source>
        <dbReference type="SAM" id="MobiDB-lite"/>
    </source>
</evidence>
<feature type="compositionally biased region" description="Acidic residues" evidence="1">
    <location>
        <begin position="40"/>
        <end position="56"/>
    </location>
</feature>
<feature type="compositionally biased region" description="Basic residues" evidence="1">
    <location>
        <begin position="67"/>
        <end position="78"/>
    </location>
</feature>
<dbReference type="EMBL" id="MG011708">
    <property type="protein sequence ID" value="AXI91520.1"/>
    <property type="molecule type" value="Genomic_RNA"/>
</dbReference>
<accession>A0A345TTI4</accession>
<protein>
    <submittedName>
        <fullName evidence="2">Capsid protein</fullName>
    </submittedName>
</protein>
<feature type="compositionally biased region" description="Polar residues" evidence="1">
    <location>
        <begin position="1"/>
        <end position="11"/>
    </location>
</feature>
<organism evidence="2">
    <name type="scientific">Botrytis cinerea partitivirus 2</name>
    <dbReference type="NCBI Taxonomy" id="2291835"/>
    <lineage>
        <taxon>Viruses</taxon>
        <taxon>Riboviria</taxon>
        <taxon>Orthornavirae</taxon>
        <taxon>Pisuviricota</taxon>
        <taxon>Duplopiviricetes</taxon>
        <taxon>Durnavirales</taxon>
        <taxon>Partitiviridae</taxon>
    </lineage>
</organism>
<feature type="compositionally biased region" description="Polar residues" evidence="1">
    <location>
        <begin position="81"/>
        <end position="95"/>
    </location>
</feature>
<sequence length="528" mass="58848">MSTRSKPTSKFSKYRDYDNESGKNRVKSKSSKKPILLPESETESELEASESEVETEYEIKTKDVHRQKSAPARPRKVKAQADTQNVAPGEESQQAQSSVAPAYNFLVALAYRQGTSAVQYDSRSFYTPDCQSLFSAAYNICDLLTPNSLVHEFDPSFMSISFYLYTAQLFYYHILRIRDAAGEMNREERRCLRHYENVGPAEAWPVPTPFIGILESYGTVQPPSKFYGKIVPQLPKFENFTASQSLTGLNTVAGFLRVPCVPAMQQFLRNFGSNVADFENGILYPTGKATLAPGATGNVFLGLSDSAATGNAQYLFFNHGWNTPTETEEELVSYTYALKRALVSRMNIPNIGDTTSFTGLETYLGFRDDVSKSWMKNLLRSASTVTRFFPDSVNLSAIGTRTQEELLSSVTWSKPLQRVATADRWYYGRSLRTYSINAKVNTEQSGFLYKAAASAAPNSDFTATVHPLLFANVTYSPARSGPYFVNPTNSTSVPLTLVEIIGQPDPLRNMLTFIDEQLYDNLGGRSRS</sequence>
<feature type="compositionally biased region" description="Basic and acidic residues" evidence="1">
    <location>
        <begin position="57"/>
        <end position="66"/>
    </location>
</feature>
<evidence type="ECO:0000313" key="2">
    <source>
        <dbReference type="EMBL" id="AXI91520.1"/>
    </source>
</evidence>
<feature type="region of interest" description="Disordered" evidence="1">
    <location>
        <begin position="1"/>
        <end position="95"/>
    </location>
</feature>
<name>A0A345TTI4_9VIRU</name>
<reference evidence="2" key="1">
    <citation type="submission" date="2017-09" db="EMBL/GenBank/DDBJ databases">
        <title>Molecular and Biological Characterization of a Novel Partitivirus infecting Botrytis cinerea.</title>
        <authorList>
            <person name="Kamaruzzman M."/>
            <person name="He G."/>
            <person name="Wu M."/>
            <person name="Li G."/>
        </authorList>
    </citation>
    <scope>NUCLEOTIDE SEQUENCE</scope>
    <source>
        <strain evidence="2">QT5-19</strain>
    </source>
</reference>